<reference evidence="1 2" key="1">
    <citation type="submission" date="2023-08" db="EMBL/GenBank/DDBJ databases">
        <title>Black Yeasts Isolated from many extreme environments.</title>
        <authorList>
            <person name="Coleine C."/>
            <person name="Stajich J.E."/>
            <person name="Selbmann L."/>
        </authorList>
    </citation>
    <scope>NUCLEOTIDE SEQUENCE [LARGE SCALE GENOMIC DNA]</scope>
    <source>
        <strain evidence="1 2">CCFEE 536</strain>
    </source>
</reference>
<keyword evidence="2" id="KW-1185">Reference proteome</keyword>
<comment type="caution">
    <text evidence="1">The sequence shown here is derived from an EMBL/GenBank/DDBJ whole genome shotgun (WGS) entry which is preliminary data.</text>
</comment>
<organism evidence="1 2">
    <name type="scientific">Cryomyces antarcticus</name>
    <dbReference type="NCBI Taxonomy" id="329879"/>
    <lineage>
        <taxon>Eukaryota</taxon>
        <taxon>Fungi</taxon>
        <taxon>Dikarya</taxon>
        <taxon>Ascomycota</taxon>
        <taxon>Pezizomycotina</taxon>
        <taxon>Dothideomycetes</taxon>
        <taxon>Dothideomycetes incertae sedis</taxon>
        <taxon>Cryomyces</taxon>
    </lineage>
</organism>
<proteinExistence type="predicted"/>
<evidence type="ECO:0000313" key="2">
    <source>
        <dbReference type="Proteomes" id="UP001357485"/>
    </source>
</evidence>
<name>A0ABR0KSK2_9PEZI</name>
<dbReference type="EMBL" id="JAVRRA010025301">
    <property type="protein sequence ID" value="KAK5119535.1"/>
    <property type="molecule type" value="Genomic_DNA"/>
</dbReference>
<dbReference type="PANTHER" id="PTHR23083:SF464">
    <property type="entry name" value="TETRATRICOPEPTIDE REPEAT DOMAIN 7, ISOFORM A"/>
    <property type="match status" value="1"/>
</dbReference>
<gene>
    <name evidence="1" type="ORF">LTR16_004785</name>
</gene>
<evidence type="ECO:0000313" key="1">
    <source>
        <dbReference type="EMBL" id="KAK5119535.1"/>
    </source>
</evidence>
<feature type="non-terminal residue" evidence="1">
    <location>
        <position position="1"/>
    </location>
</feature>
<dbReference type="InterPro" id="IPR051722">
    <property type="entry name" value="Endocytosis_PI4K-reg_protein"/>
</dbReference>
<protein>
    <submittedName>
        <fullName evidence="1">Uncharacterized protein</fullName>
    </submittedName>
</protein>
<dbReference type="Proteomes" id="UP001357485">
    <property type="component" value="Unassembled WGS sequence"/>
</dbReference>
<dbReference type="PANTHER" id="PTHR23083">
    <property type="entry name" value="TETRATRICOPEPTIDE REPEAT PROTEIN, TPR"/>
    <property type="match status" value="1"/>
</dbReference>
<accession>A0ABR0KSK2</accession>
<feature type="non-terminal residue" evidence="1">
    <location>
        <position position="352"/>
    </location>
</feature>
<sequence>NEKAVRYIGLLDTARCKGNWQEIPELARKIEKHAPHRKCLALTARSEAQVAAFTSKRPDTSASAASSTPLAQLVPPLLAAIEQETAHQEDVFQATICLSWIHWTLDEPELAIAHAPKSFAETLARLFHKGNSPSGWTVVCAVEGAYVKAGRFVVENSVVGQKHGTSRRYVWKAYYDTLSSILQQELVFAPSSRDSGTLLPGFSEDTPEQDQVAAKLQQWAELKQAETTYEGLLLEETRFPKASQTNGEVEVWVESVIANWRVLCGPTWQDEELGEGGKGAVGRGVLDILYRAATKSFHSTQILRHLFTVHTSLGEFDLAFKAFDSYVEIITRGKARAEKSGEPELGLDDDDT</sequence>